<evidence type="ECO:0000313" key="2">
    <source>
        <dbReference type="Proteomes" id="UP001469553"/>
    </source>
</evidence>
<accession>A0ABV0Z5N9</accession>
<protein>
    <submittedName>
        <fullName evidence="1">Uncharacterized protein</fullName>
    </submittedName>
</protein>
<proteinExistence type="predicted"/>
<dbReference type="Proteomes" id="UP001469553">
    <property type="component" value="Unassembled WGS sequence"/>
</dbReference>
<keyword evidence="2" id="KW-1185">Reference proteome</keyword>
<comment type="caution">
    <text evidence="1">The sequence shown here is derived from an EMBL/GenBank/DDBJ whole genome shotgun (WGS) entry which is preliminary data.</text>
</comment>
<name>A0ABV0Z5N9_9TELE</name>
<organism evidence="1 2">
    <name type="scientific">Ameca splendens</name>
    <dbReference type="NCBI Taxonomy" id="208324"/>
    <lineage>
        <taxon>Eukaryota</taxon>
        <taxon>Metazoa</taxon>
        <taxon>Chordata</taxon>
        <taxon>Craniata</taxon>
        <taxon>Vertebrata</taxon>
        <taxon>Euteleostomi</taxon>
        <taxon>Actinopterygii</taxon>
        <taxon>Neopterygii</taxon>
        <taxon>Teleostei</taxon>
        <taxon>Neoteleostei</taxon>
        <taxon>Acanthomorphata</taxon>
        <taxon>Ovalentaria</taxon>
        <taxon>Atherinomorphae</taxon>
        <taxon>Cyprinodontiformes</taxon>
        <taxon>Goodeidae</taxon>
        <taxon>Ameca</taxon>
    </lineage>
</organism>
<sequence>MQYCRESYLNGSHGKIFKLLVDFKNLRDTTHDDKKIKDIIGLPYSVWCAATHHAQQTTHKQVSLTNIRLNKFSKKNKADHEETMAIVSDWLIVTFNRLHACLSLEHPTC</sequence>
<reference evidence="1 2" key="1">
    <citation type="submission" date="2021-06" db="EMBL/GenBank/DDBJ databases">
        <authorList>
            <person name="Palmer J.M."/>
        </authorList>
    </citation>
    <scope>NUCLEOTIDE SEQUENCE [LARGE SCALE GENOMIC DNA]</scope>
    <source>
        <strain evidence="1 2">AS_MEX2019</strain>
        <tissue evidence="1">Muscle</tissue>
    </source>
</reference>
<evidence type="ECO:0000313" key="1">
    <source>
        <dbReference type="EMBL" id="MEQ2301523.1"/>
    </source>
</evidence>
<dbReference type="EMBL" id="JAHRIP010053081">
    <property type="protein sequence ID" value="MEQ2301523.1"/>
    <property type="molecule type" value="Genomic_DNA"/>
</dbReference>
<gene>
    <name evidence="1" type="ORF">AMECASPLE_036975</name>
</gene>